<dbReference type="GO" id="GO:0000932">
    <property type="term" value="C:P-body"/>
    <property type="evidence" value="ECO:0007669"/>
    <property type="project" value="EnsemblFungi"/>
</dbReference>
<keyword evidence="16" id="KW-0805">Transcription regulation</keyword>
<evidence type="ECO:0000256" key="21">
    <source>
        <dbReference type="ARBA" id="ARBA00031469"/>
    </source>
</evidence>
<dbReference type="GO" id="GO:0006260">
    <property type="term" value="P:DNA replication"/>
    <property type="evidence" value="ECO:0007669"/>
    <property type="project" value="EnsemblFungi"/>
</dbReference>
<keyword evidence="26" id="KW-1185">Reference proteome</keyword>
<evidence type="ECO:0000256" key="16">
    <source>
        <dbReference type="ARBA" id="ARBA00023015"/>
    </source>
</evidence>
<evidence type="ECO:0000256" key="6">
    <source>
        <dbReference type="ARBA" id="ARBA00012161"/>
    </source>
</evidence>
<keyword evidence="7" id="KW-0963">Cytoplasm</keyword>
<evidence type="ECO:0000256" key="9">
    <source>
        <dbReference type="ARBA" id="ARBA00022722"/>
    </source>
</evidence>
<evidence type="ECO:0000256" key="12">
    <source>
        <dbReference type="ARBA" id="ARBA00022801"/>
    </source>
</evidence>
<dbReference type="GO" id="GO:0030015">
    <property type="term" value="C:CCR4-NOT core complex"/>
    <property type="evidence" value="ECO:0007669"/>
    <property type="project" value="EnsemblFungi"/>
</dbReference>
<dbReference type="GO" id="GO:0032968">
    <property type="term" value="P:positive regulation of transcription elongation by RNA polymerase II"/>
    <property type="evidence" value="ECO:0007669"/>
    <property type="project" value="EnsemblFungi"/>
</dbReference>
<evidence type="ECO:0000313" key="25">
    <source>
        <dbReference type="EMBL" id="OBZ82405.1"/>
    </source>
</evidence>
<dbReference type="PANTHER" id="PTHR12121:SF100">
    <property type="entry name" value="POLY(A)-SPECIFIC RIBONUCLEASE"/>
    <property type="match status" value="1"/>
</dbReference>
<keyword evidence="13" id="KW-0269">Exonuclease</keyword>
<keyword evidence="12" id="KW-0378">Hydrolase</keyword>
<dbReference type="SUPFAM" id="SSF56219">
    <property type="entry name" value="DNase I-like"/>
    <property type="match status" value="1"/>
</dbReference>
<keyword evidence="15" id="KW-0694">RNA-binding</keyword>
<sequence length="651" mass="72867">MYSSGNTPYNTSPASSPSVVNAGVFGNRYSLSLQQSYQHQQTQPQQNPSLMGTPTDVSASPSATPHLARQITYAQISRQSSSPHHHARAAAAMARNTPVTSTVTITDPNDPNKLFNNASRGTYRKKEEPEHVWTSLDMGGMGLKNIAPTICSYHFLTALYINHNNLTYLMPSLSQLTNLKILDVSGNKLSLLPPELGLLCNLRELLLFDNNLVSLPTEFGNLYQLETLGLEGNPLQADLKNILIKDGTQALIMSLRENAPVGMPPPHREWLLIEGDTMEDPDKFTVLCYNILCQKYATPQAYGYTPSWALSWEYRKELLVAEILGYNADVFCLQEMEMGSYHDYFKDHFKKMGDYDSVFIAKTRAKTMSEKERRVVDGCATFYKASRFQLIDQELVEYNQKALQRPDFKQTVDIYNRVMNKDNVAALVILQDKNTHQRMLVANTHIHWVPSDADVKLVQVGVLMDEIQKLATKHLAPMKGMTGPTYSSVAQLPTVICGDFNSVPDSGVYEFFSKGAIQQDHDDFGDHSYGTYTTEGLSHPLSLKSSYSHMGELPFTNYTPGFKGVLDYAWYTTNTLDVISLLGPIDTDYLSKVVGLPNAHFPSDHIAIMSELKYKSQSNNRKEPVKADFNSTRNLLRSKYSSSSPLNLLNS</sequence>
<protein>
    <recommendedName>
        <fullName evidence="19">CCR4-Not complex 3'-5'-exoribonuclease subunit Ccr4</fullName>
        <ecNumber evidence="6">3.1.13.4</ecNumber>
    </recommendedName>
    <alternativeName>
        <fullName evidence="20">Carbon catabolite repressor protein 4</fullName>
    </alternativeName>
    <alternativeName>
        <fullName evidence="21">Cytoplasmic deadenylase</fullName>
    </alternativeName>
    <alternativeName>
        <fullName evidence="22">Glucose-repressible alcohol dehydrogenase transcriptional effector</fullName>
    </alternativeName>
</protein>
<comment type="subcellular location">
    <subcellularLocation>
        <location evidence="4">Cytoplasm</location>
    </subcellularLocation>
    <subcellularLocation>
        <location evidence="3">Nucleus</location>
    </subcellularLocation>
</comment>
<dbReference type="GO" id="GO:0000289">
    <property type="term" value="P:nuclear-transcribed mRNA poly(A) tail shortening"/>
    <property type="evidence" value="ECO:0007669"/>
    <property type="project" value="EnsemblFungi"/>
</dbReference>
<evidence type="ECO:0000256" key="15">
    <source>
        <dbReference type="ARBA" id="ARBA00022884"/>
    </source>
</evidence>
<dbReference type="InParanoid" id="A0A1C7MZT0"/>
<dbReference type="EMBL" id="LUGH01000874">
    <property type="protein sequence ID" value="OBZ82405.1"/>
    <property type="molecule type" value="Genomic_DNA"/>
</dbReference>
<dbReference type="PROSITE" id="PS51450">
    <property type="entry name" value="LRR"/>
    <property type="match status" value="1"/>
</dbReference>
<name>A0A1C7MZT0_9FUNG</name>
<dbReference type="GO" id="GO:0007089">
    <property type="term" value="P:traversing start control point of mitotic cell cycle"/>
    <property type="evidence" value="ECO:0007669"/>
    <property type="project" value="EnsemblFungi"/>
</dbReference>
<evidence type="ECO:0000256" key="11">
    <source>
        <dbReference type="ARBA" id="ARBA00022737"/>
    </source>
</evidence>
<dbReference type="InterPro" id="IPR003591">
    <property type="entry name" value="Leu-rich_rpt_typical-subtyp"/>
</dbReference>
<evidence type="ECO:0000256" key="19">
    <source>
        <dbReference type="ARBA" id="ARBA00023475"/>
    </source>
</evidence>
<dbReference type="InterPro" id="IPR050410">
    <property type="entry name" value="CCR4/nocturin_mRNA_transcr"/>
</dbReference>
<keyword evidence="17" id="KW-0804">Transcription</keyword>
<dbReference type="PANTHER" id="PTHR12121">
    <property type="entry name" value="CARBON CATABOLITE REPRESSOR PROTEIN 4"/>
    <property type="match status" value="1"/>
</dbReference>
<evidence type="ECO:0000256" key="8">
    <source>
        <dbReference type="ARBA" id="ARBA00022614"/>
    </source>
</evidence>
<feature type="compositionally biased region" description="Polar residues" evidence="23">
    <location>
        <begin position="47"/>
        <end position="63"/>
    </location>
</feature>
<keyword evidence="14" id="KW-0460">Magnesium</keyword>
<comment type="cofactor">
    <cofactor evidence="2">
        <name>Mg(2+)</name>
        <dbReference type="ChEBI" id="CHEBI:18420"/>
    </cofactor>
</comment>
<dbReference type="GO" id="GO:0006368">
    <property type="term" value="P:transcription elongation by RNA polymerase II"/>
    <property type="evidence" value="ECO:0007669"/>
    <property type="project" value="EnsemblFungi"/>
</dbReference>
<dbReference type="SUPFAM" id="SSF52058">
    <property type="entry name" value="L domain-like"/>
    <property type="match status" value="1"/>
</dbReference>
<evidence type="ECO:0000256" key="14">
    <source>
        <dbReference type="ARBA" id="ARBA00022842"/>
    </source>
</evidence>
<keyword evidence="18" id="KW-0539">Nucleus</keyword>
<keyword evidence="11" id="KW-0677">Repeat</keyword>
<dbReference type="InterPro" id="IPR001611">
    <property type="entry name" value="Leu-rich_rpt"/>
</dbReference>
<dbReference type="GO" id="GO:0016593">
    <property type="term" value="C:Cdc73/Paf1 complex"/>
    <property type="evidence" value="ECO:0007669"/>
    <property type="project" value="EnsemblFungi"/>
</dbReference>
<feature type="compositionally biased region" description="Low complexity" evidence="23">
    <location>
        <begin position="34"/>
        <end position="46"/>
    </location>
</feature>
<dbReference type="InterPro" id="IPR032675">
    <property type="entry name" value="LRR_dom_sf"/>
</dbReference>
<evidence type="ECO:0000256" key="1">
    <source>
        <dbReference type="ARBA" id="ARBA00001663"/>
    </source>
</evidence>
<evidence type="ECO:0000313" key="26">
    <source>
        <dbReference type="Proteomes" id="UP000093000"/>
    </source>
</evidence>
<evidence type="ECO:0000256" key="10">
    <source>
        <dbReference type="ARBA" id="ARBA00022723"/>
    </source>
</evidence>
<comment type="caution">
    <text evidence="25">The sequence shown here is derived from an EMBL/GenBank/DDBJ whole genome shotgun (WGS) entry which is preliminary data.</text>
</comment>
<dbReference type="InterPro" id="IPR036691">
    <property type="entry name" value="Endo/exonu/phosph_ase_sf"/>
</dbReference>
<dbReference type="GO" id="GO:0003723">
    <property type="term" value="F:RNA binding"/>
    <property type="evidence" value="ECO:0007669"/>
    <property type="project" value="UniProtKB-KW"/>
</dbReference>
<dbReference type="EC" id="3.1.13.4" evidence="6"/>
<dbReference type="Pfam" id="PF03372">
    <property type="entry name" value="Exo_endo_phos"/>
    <property type="match status" value="1"/>
</dbReference>
<dbReference type="STRING" id="101091.A0A1C7MZT0"/>
<evidence type="ECO:0000256" key="4">
    <source>
        <dbReference type="ARBA" id="ARBA00004496"/>
    </source>
</evidence>
<dbReference type="Gene3D" id="3.80.10.10">
    <property type="entry name" value="Ribonuclease Inhibitor"/>
    <property type="match status" value="1"/>
</dbReference>
<feature type="region of interest" description="Disordered" evidence="23">
    <location>
        <begin position="34"/>
        <end position="96"/>
    </location>
</feature>
<evidence type="ECO:0000256" key="13">
    <source>
        <dbReference type="ARBA" id="ARBA00022839"/>
    </source>
</evidence>
<feature type="domain" description="Endonuclease/exonuclease/phosphatase" evidence="24">
    <location>
        <begin position="289"/>
        <end position="605"/>
    </location>
</feature>
<evidence type="ECO:0000256" key="3">
    <source>
        <dbReference type="ARBA" id="ARBA00004123"/>
    </source>
</evidence>
<evidence type="ECO:0000259" key="24">
    <source>
        <dbReference type="Pfam" id="PF03372"/>
    </source>
</evidence>
<keyword evidence="8" id="KW-0433">Leucine-rich repeat</keyword>
<reference evidence="25 26" key="1">
    <citation type="submission" date="2016-03" db="EMBL/GenBank/DDBJ databases">
        <title>Choanephora cucurbitarum.</title>
        <authorList>
            <person name="Min B."/>
            <person name="Park H."/>
            <person name="Park J.-H."/>
            <person name="Shin H.-D."/>
            <person name="Choi I.-G."/>
        </authorList>
    </citation>
    <scope>NUCLEOTIDE SEQUENCE [LARGE SCALE GENOMIC DNA]</scope>
    <source>
        <strain evidence="25 26">KUS-F28377</strain>
    </source>
</reference>
<evidence type="ECO:0000256" key="17">
    <source>
        <dbReference type="ARBA" id="ARBA00023163"/>
    </source>
</evidence>
<dbReference type="AlphaFoldDB" id="A0A1C7MZT0"/>
<evidence type="ECO:0000256" key="2">
    <source>
        <dbReference type="ARBA" id="ARBA00001946"/>
    </source>
</evidence>
<proteinExistence type="inferred from homology"/>
<gene>
    <name evidence="25" type="primary">CCR4</name>
    <name evidence="25" type="ORF">A0J61_09541</name>
</gene>
<evidence type="ECO:0000256" key="7">
    <source>
        <dbReference type="ARBA" id="ARBA00022490"/>
    </source>
</evidence>
<evidence type="ECO:0000256" key="5">
    <source>
        <dbReference type="ARBA" id="ARBA00010774"/>
    </source>
</evidence>
<dbReference type="FunFam" id="3.60.10.10:FF:000037">
    <property type="entry name" value="Glucose-repressible alcohol dehydrogenase transcriptional effector"/>
    <property type="match status" value="1"/>
</dbReference>
<keyword evidence="9" id="KW-0540">Nuclease</keyword>
<evidence type="ECO:0000256" key="23">
    <source>
        <dbReference type="SAM" id="MobiDB-lite"/>
    </source>
</evidence>
<dbReference type="GO" id="GO:0000076">
    <property type="term" value="P:DNA replication checkpoint signaling"/>
    <property type="evidence" value="ECO:0007669"/>
    <property type="project" value="EnsemblFungi"/>
</dbReference>
<comment type="catalytic activity">
    <reaction evidence="1">
        <text>Exonucleolytic cleavage of poly(A) to 5'-AMP.</text>
        <dbReference type="EC" id="3.1.13.4"/>
    </reaction>
</comment>
<dbReference type="OrthoDB" id="428734at2759"/>
<organism evidence="25 26">
    <name type="scientific">Choanephora cucurbitarum</name>
    <dbReference type="NCBI Taxonomy" id="101091"/>
    <lineage>
        <taxon>Eukaryota</taxon>
        <taxon>Fungi</taxon>
        <taxon>Fungi incertae sedis</taxon>
        <taxon>Mucoromycota</taxon>
        <taxon>Mucoromycotina</taxon>
        <taxon>Mucoromycetes</taxon>
        <taxon>Mucorales</taxon>
        <taxon>Mucorineae</taxon>
        <taxon>Choanephoraceae</taxon>
        <taxon>Choanephoroideae</taxon>
        <taxon>Choanephora</taxon>
    </lineage>
</organism>
<dbReference type="InterPro" id="IPR005135">
    <property type="entry name" value="Endo/exonuclease/phosphatase"/>
</dbReference>
<dbReference type="FunCoup" id="A0A1C7MZT0">
    <property type="interactions" value="518"/>
</dbReference>
<dbReference type="GO" id="GO:0004535">
    <property type="term" value="F:poly(A)-specific ribonuclease activity"/>
    <property type="evidence" value="ECO:0007669"/>
    <property type="project" value="UniProtKB-EC"/>
</dbReference>
<dbReference type="GO" id="GO:0046872">
    <property type="term" value="F:metal ion binding"/>
    <property type="evidence" value="ECO:0007669"/>
    <property type="project" value="UniProtKB-KW"/>
</dbReference>
<evidence type="ECO:0000256" key="22">
    <source>
        <dbReference type="ARBA" id="ARBA00033317"/>
    </source>
</evidence>
<dbReference type="Pfam" id="PF00560">
    <property type="entry name" value="LRR_1"/>
    <property type="match status" value="1"/>
</dbReference>
<dbReference type="CDD" id="cd09097">
    <property type="entry name" value="Deadenylase_CCR4"/>
    <property type="match status" value="1"/>
</dbReference>
<evidence type="ECO:0000256" key="20">
    <source>
        <dbReference type="ARBA" id="ARBA00030493"/>
    </source>
</evidence>
<dbReference type="SMART" id="SM00369">
    <property type="entry name" value="LRR_TYP"/>
    <property type="match status" value="2"/>
</dbReference>
<accession>A0A1C7MZT0</accession>
<comment type="similarity">
    <text evidence="5">Belongs to the CCR4/nocturin family.</text>
</comment>
<dbReference type="Proteomes" id="UP000093000">
    <property type="component" value="Unassembled WGS sequence"/>
</dbReference>
<dbReference type="Gene3D" id="3.60.10.10">
    <property type="entry name" value="Endonuclease/exonuclease/phosphatase"/>
    <property type="match status" value="1"/>
</dbReference>
<keyword evidence="10" id="KW-0479">Metal-binding</keyword>
<evidence type="ECO:0000256" key="18">
    <source>
        <dbReference type="ARBA" id="ARBA00023242"/>
    </source>
</evidence>